<evidence type="ECO:0000313" key="2">
    <source>
        <dbReference type="Proteomes" id="UP001335648"/>
    </source>
</evidence>
<gene>
    <name evidence="1" type="ORF">CesoFtcFv8_027671</name>
</gene>
<reference evidence="1 2" key="1">
    <citation type="journal article" date="2023" name="Mol. Biol. Evol.">
        <title>Genomics of Secondarily Temperate Adaptation in the Only Non-Antarctic Icefish.</title>
        <authorList>
            <person name="Rivera-Colon A.G."/>
            <person name="Rayamajhi N."/>
            <person name="Minhas B.F."/>
            <person name="Madrigal G."/>
            <person name="Bilyk K.T."/>
            <person name="Yoon V."/>
            <person name="Hune M."/>
            <person name="Gregory S."/>
            <person name="Cheng C.H.C."/>
            <person name="Catchen J.M."/>
        </authorList>
    </citation>
    <scope>NUCLEOTIDE SEQUENCE [LARGE SCALE GENOMIC DNA]</scope>
    <source>
        <strain evidence="1">JC2023a</strain>
    </source>
</reference>
<sequence>MERRGETGMSPESLFYLPRDGEIQINSCQSGGPQGEGLWRRGRMRLRVGRKGEIWRRSDGGWGWRGQGLTDGVSINRAASSTGSSQQLLG</sequence>
<evidence type="ECO:0000313" key="1">
    <source>
        <dbReference type="EMBL" id="KAK5875157.1"/>
    </source>
</evidence>
<accession>A0AAN8AYV6</accession>
<keyword evidence="2" id="KW-1185">Reference proteome</keyword>
<comment type="caution">
    <text evidence="1">The sequence shown here is derived from an EMBL/GenBank/DDBJ whole genome shotgun (WGS) entry which is preliminary data.</text>
</comment>
<proteinExistence type="predicted"/>
<name>A0AAN8AYV6_9TELE</name>
<dbReference type="AlphaFoldDB" id="A0AAN8AYV6"/>
<organism evidence="1 2">
    <name type="scientific">Champsocephalus esox</name>
    <name type="common">pike icefish</name>
    <dbReference type="NCBI Taxonomy" id="159716"/>
    <lineage>
        <taxon>Eukaryota</taxon>
        <taxon>Metazoa</taxon>
        <taxon>Chordata</taxon>
        <taxon>Craniata</taxon>
        <taxon>Vertebrata</taxon>
        <taxon>Euteleostomi</taxon>
        <taxon>Actinopterygii</taxon>
        <taxon>Neopterygii</taxon>
        <taxon>Teleostei</taxon>
        <taxon>Neoteleostei</taxon>
        <taxon>Acanthomorphata</taxon>
        <taxon>Eupercaria</taxon>
        <taxon>Perciformes</taxon>
        <taxon>Notothenioidei</taxon>
        <taxon>Channichthyidae</taxon>
        <taxon>Champsocephalus</taxon>
    </lineage>
</organism>
<dbReference type="Proteomes" id="UP001335648">
    <property type="component" value="Unassembled WGS sequence"/>
</dbReference>
<protein>
    <submittedName>
        <fullName evidence="1">Uncharacterized protein</fullName>
    </submittedName>
</protein>
<dbReference type="EMBL" id="JAULUE010002069">
    <property type="protein sequence ID" value="KAK5875157.1"/>
    <property type="molecule type" value="Genomic_DNA"/>
</dbReference>